<keyword evidence="1" id="KW-0812">Transmembrane</keyword>
<dbReference type="OrthoDB" id="8776455at2"/>
<dbReference type="Proteomes" id="UP000229897">
    <property type="component" value="Chromosome"/>
</dbReference>
<evidence type="ECO:0000313" key="4">
    <source>
        <dbReference type="Proteomes" id="UP000229897"/>
    </source>
</evidence>
<organism evidence="3 4">
    <name type="scientific">Massilia violaceinigra</name>
    <dbReference type="NCBI Taxonomy" id="2045208"/>
    <lineage>
        <taxon>Bacteria</taxon>
        <taxon>Pseudomonadati</taxon>
        <taxon>Pseudomonadota</taxon>
        <taxon>Betaproteobacteria</taxon>
        <taxon>Burkholderiales</taxon>
        <taxon>Oxalobacteraceae</taxon>
        <taxon>Telluria group</taxon>
        <taxon>Massilia</taxon>
    </lineage>
</organism>
<evidence type="ECO:0000259" key="2">
    <source>
        <dbReference type="Pfam" id="PF22570"/>
    </source>
</evidence>
<feature type="transmembrane region" description="Helical" evidence="1">
    <location>
        <begin position="12"/>
        <end position="28"/>
    </location>
</feature>
<feature type="domain" description="LiaF transmembrane" evidence="2">
    <location>
        <begin position="14"/>
        <end position="108"/>
    </location>
</feature>
<dbReference type="Pfam" id="PF22570">
    <property type="entry name" value="LiaF-TM"/>
    <property type="match status" value="1"/>
</dbReference>
<dbReference type="AlphaFoldDB" id="A0A2D2DS22"/>
<keyword evidence="1" id="KW-1133">Transmembrane helix</keyword>
<reference evidence="3" key="1">
    <citation type="submission" date="2017-10" db="EMBL/GenBank/DDBJ databases">
        <title>Massilia psychrophilum sp. nov., a novel purple-pigmented bacterium isolated from Tianshan glacier, Xinjiang Municipality, China.</title>
        <authorList>
            <person name="Wang H."/>
        </authorList>
    </citation>
    <scope>NUCLEOTIDE SEQUENCE [LARGE SCALE GENOMIC DNA]</scope>
    <source>
        <strain evidence="3">B2</strain>
    </source>
</reference>
<proteinExistence type="predicted"/>
<dbReference type="KEGG" id="mass:CR152_27165"/>
<protein>
    <recommendedName>
        <fullName evidence="2">LiaF transmembrane domain-containing protein</fullName>
    </recommendedName>
</protein>
<name>A0A2D2DS22_9BURK</name>
<evidence type="ECO:0000313" key="3">
    <source>
        <dbReference type="EMBL" id="ATQ77769.1"/>
    </source>
</evidence>
<gene>
    <name evidence="3" type="ORF">CR152_27165</name>
</gene>
<dbReference type="EMBL" id="CP024608">
    <property type="protein sequence ID" value="ATQ77769.1"/>
    <property type="molecule type" value="Genomic_DNA"/>
</dbReference>
<dbReference type="InterPro" id="IPR054331">
    <property type="entry name" value="LiaF_TM"/>
</dbReference>
<sequence>MSNKSSYEWRKQLMWGLLLIGFGTIVLLEQMDVIHVDGLWHYAPLVLTVMGLNKMIGFPTAKDFTTGLWMVFLSLWLLSTFENLFGLTFSNGWPIPVIFCGVTMILEPFIERRLAPEQETHDEK</sequence>
<dbReference type="RefSeq" id="WP_099880232.1">
    <property type="nucleotide sequence ID" value="NZ_CP024608.1"/>
</dbReference>
<keyword evidence="4" id="KW-1185">Reference proteome</keyword>
<evidence type="ECO:0000256" key="1">
    <source>
        <dbReference type="SAM" id="Phobius"/>
    </source>
</evidence>
<feature type="transmembrane region" description="Helical" evidence="1">
    <location>
        <begin position="93"/>
        <end position="110"/>
    </location>
</feature>
<keyword evidence="1" id="KW-0472">Membrane</keyword>
<accession>A0A2D2DS22</accession>